<name>Q312N4_OLEA2</name>
<accession>Q312N4</accession>
<evidence type="ECO:0000313" key="2">
    <source>
        <dbReference type="EMBL" id="ABB38112.1"/>
    </source>
</evidence>
<dbReference type="InterPro" id="IPR013766">
    <property type="entry name" value="Thioredoxin_domain"/>
</dbReference>
<proteinExistence type="predicted"/>
<dbReference type="Proteomes" id="UP000002710">
    <property type="component" value="Chromosome"/>
</dbReference>
<dbReference type="AlphaFoldDB" id="Q312N4"/>
<dbReference type="InterPro" id="IPR036249">
    <property type="entry name" value="Thioredoxin-like_sf"/>
</dbReference>
<dbReference type="STRING" id="207559.Dde_1311"/>
<dbReference type="InterPro" id="IPR000866">
    <property type="entry name" value="AhpC/TSA"/>
</dbReference>
<dbReference type="GO" id="GO:0016491">
    <property type="term" value="F:oxidoreductase activity"/>
    <property type="evidence" value="ECO:0007669"/>
    <property type="project" value="InterPro"/>
</dbReference>
<dbReference type="GO" id="GO:0016209">
    <property type="term" value="F:antioxidant activity"/>
    <property type="evidence" value="ECO:0007669"/>
    <property type="project" value="InterPro"/>
</dbReference>
<evidence type="ECO:0000259" key="1">
    <source>
        <dbReference type="PROSITE" id="PS51352"/>
    </source>
</evidence>
<dbReference type="eggNOG" id="COG1225">
    <property type="taxonomic scope" value="Bacteria"/>
</dbReference>
<reference evidence="2 3" key="1">
    <citation type="journal article" date="2011" name="J. Bacteriol.">
        <title>Complete genome sequence and updated annotation of Desulfovibrio alaskensis G20.</title>
        <authorList>
            <person name="Hauser L.J."/>
            <person name="Land M.L."/>
            <person name="Brown S.D."/>
            <person name="Larimer F."/>
            <person name="Keller K.L."/>
            <person name="Rapp-Giles B.J."/>
            <person name="Price M.N."/>
            <person name="Lin M."/>
            <person name="Bruce D.C."/>
            <person name="Detter J.C."/>
            <person name="Tapia R."/>
            <person name="Han C.S."/>
            <person name="Goodwin L.A."/>
            <person name="Cheng J.F."/>
            <person name="Pitluck S."/>
            <person name="Copeland A."/>
            <person name="Lucas S."/>
            <person name="Nolan M."/>
            <person name="Lapidus A.L."/>
            <person name="Palumbo A.V."/>
            <person name="Wall J.D."/>
        </authorList>
    </citation>
    <scope>NUCLEOTIDE SEQUENCE [LARGE SCALE GENOMIC DNA]</scope>
    <source>
        <strain evidence="3">ATCC BAA 1058 / DSM 17464 / G20</strain>
    </source>
</reference>
<dbReference type="Gene3D" id="3.40.30.10">
    <property type="entry name" value="Glutaredoxin"/>
    <property type="match status" value="1"/>
</dbReference>
<dbReference type="PROSITE" id="PS51352">
    <property type="entry name" value="THIOREDOXIN_2"/>
    <property type="match status" value="1"/>
</dbReference>
<dbReference type="CDD" id="cd02970">
    <property type="entry name" value="PRX_like2"/>
    <property type="match status" value="1"/>
</dbReference>
<gene>
    <name evidence="2" type="ordered locus">Dde_1311</name>
</gene>
<feature type="domain" description="Thioredoxin" evidence="1">
    <location>
        <begin position="43"/>
        <end position="216"/>
    </location>
</feature>
<organism evidence="2 3">
    <name type="scientific">Oleidesulfovibrio alaskensis (strain ATCC BAA-1058 / DSM 17464 / G20)</name>
    <name type="common">Desulfovibrio alaskensis</name>
    <dbReference type="NCBI Taxonomy" id="207559"/>
    <lineage>
        <taxon>Bacteria</taxon>
        <taxon>Pseudomonadati</taxon>
        <taxon>Thermodesulfobacteriota</taxon>
        <taxon>Desulfovibrionia</taxon>
        <taxon>Desulfovibrionales</taxon>
        <taxon>Desulfovibrionaceae</taxon>
        <taxon>Oleidesulfovibrio</taxon>
    </lineage>
</organism>
<sequence length="217" mass="23869">MALQKRLDAVSRRLESQLPREIIAVMDTVATQLRLADVQGKAARQGAYAPMFSMRDMLGNVINPVDRLLQGPVLISFFRGKWCRYCIEELLELNVLAAQVRQAGGSIIAVTPQLPRFNRAMAYECSLGFDVLTDTGCRMASAMGLAYQVPPAVKNLFVHFGIDLARYNGASGWHLPVTSRYVVGTDGRIACAHIDLDYSRRTPPEETLGVLRSLGAA</sequence>
<dbReference type="RefSeq" id="WP_011367294.1">
    <property type="nucleotide sequence ID" value="NC_007519.1"/>
</dbReference>
<dbReference type="KEGG" id="dde:Dde_1311"/>
<dbReference type="SUPFAM" id="SSF52833">
    <property type="entry name" value="Thioredoxin-like"/>
    <property type="match status" value="1"/>
</dbReference>
<evidence type="ECO:0000313" key="3">
    <source>
        <dbReference type="Proteomes" id="UP000002710"/>
    </source>
</evidence>
<keyword evidence="3" id="KW-1185">Reference proteome</keyword>
<protein>
    <submittedName>
        <fullName evidence="2">Alkyl hydroperoxide reductase/ Thiol specific antioxidant/ Mal allergen</fullName>
    </submittedName>
</protein>
<dbReference type="Pfam" id="PF00578">
    <property type="entry name" value="AhpC-TSA"/>
    <property type="match status" value="1"/>
</dbReference>
<dbReference type="EMBL" id="CP000112">
    <property type="protein sequence ID" value="ABB38112.1"/>
    <property type="molecule type" value="Genomic_DNA"/>
</dbReference>
<dbReference type="HOGENOM" id="CLU_042529_5_0_7"/>